<dbReference type="EMBL" id="FVGW01000008">
    <property type="protein sequence ID" value="SKM46873.1"/>
    <property type="molecule type" value="Genomic_DNA"/>
</dbReference>
<name>A0A1U2EGS1_9MYCO</name>
<keyword evidence="1" id="KW-0472">Membrane</keyword>
<dbReference type="AlphaFoldDB" id="A0A1U2EGS1"/>
<feature type="transmembrane region" description="Helical" evidence="1">
    <location>
        <begin position="168"/>
        <end position="188"/>
    </location>
</feature>
<feature type="transmembrane region" description="Helical" evidence="1">
    <location>
        <begin position="200"/>
        <end position="222"/>
    </location>
</feature>
<accession>A0A1U2EGS1</accession>
<organism evidence="2 3">
    <name type="scientific">Mycobacteroides abscessus subsp. massiliense</name>
    <dbReference type="NCBI Taxonomy" id="1962118"/>
    <lineage>
        <taxon>Bacteria</taxon>
        <taxon>Bacillati</taxon>
        <taxon>Actinomycetota</taxon>
        <taxon>Actinomycetes</taxon>
        <taxon>Mycobacteriales</taxon>
        <taxon>Mycobacteriaceae</taxon>
        <taxon>Mycobacteroides</taxon>
        <taxon>Mycobacteroides abscessus</taxon>
    </lineage>
</organism>
<feature type="transmembrane region" description="Helical" evidence="1">
    <location>
        <begin position="130"/>
        <end position="156"/>
    </location>
</feature>
<keyword evidence="1" id="KW-0812">Transmembrane</keyword>
<feature type="transmembrane region" description="Helical" evidence="1">
    <location>
        <begin position="59"/>
        <end position="80"/>
    </location>
</feature>
<gene>
    <name evidence="2" type="ORF">SAMEA2259716_04174</name>
</gene>
<feature type="transmembrane region" description="Helical" evidence="1">
    <location>
        <begin position="92"/>
        <end position="110"/>
    </location>
</feature>
<evidence type="ECO:0000313" key="2">
    <source>
        <dbReference type="EMBL" id="SKM46873.1"/>
    </source>
</evidence>
<reference evidence="2 3" key="1">
    <citation type="submission" date="2016-11" db="EMBL/GenBank/DDBJ databases">
        <authorList>
            <consortium name="Pathogen Informatics"/>
        </authorList>
    </citation>
    <scope>NUCLEOTIDE SEQUENCE [LARGE SCALE GENOMIC DNA]</scope>
    <source>
        <strain evidence="2 3">911</strain>
    </source>
</reference>
<evidence type="ECO:0008006" key="4">
    <source>
        <dbReference type="Google" id="ProtNLM"/>
    </source>
</evidence>
<protein>
    <recommendedName>
        <fullName evidence="4">Transmembrane protein</fullName>
    </recommendedName>
</protein>
<feature type="transmembrane region" description="Helical" evidence="1">
    <location>
        <begin position="16"/>
        <end position="39"/>
    </location>
</feature>
<evidence type="ECO:0000313" key="3">
    <source>
        <dbReference type="Proteomes" id="UP000190074"/>
    </source>
</evidence>
<proteinExistence type="predicted"/>
<dbReference type="RefSeq" id="WP_005099363.1">
    <property type="nucleotide sequence ID" value="NZ_FVAP01000008.1"/>
</dbReference>
<evidence type="ECO:0000256" key="1">
    <source>
        <dbReference type="SAM" id="Phobius"/>
    </source>
</evidence>
<sequence length="244" mass="26628">MVPIRTVGILRQHPNIVDLVAVLGAGAVIAATFVVLSVFPDASDRGEVRDFYGDWSSWILLGLVAFTAFFFAQLWSLGWLTAVIRRAEGEGPYAWITFGAEMMFMTVFNVEFGMWATAHLLAGRISDETLYVFHVAGFVIAAPVAFAGMAYFAAIIGLQRVTKMFPTYLVVIAVLAIPGNLCAIGGLFTVSGPFNAANGLIAIGGPMVVWSLWYGALPGWFVRHQTARHVVHIRDECAREQVTR</sequence>
<keyword evidence="1" id="KW-1133">Transmembrane helix</keyword>
<dbReference type="Proteomes" id="UP000190074">
    <property type="component" value="Unassembled WGS sequence"/>
</dbReference>